<protein>
    <submittedName>
        <fullName evidence="1">Uncharacterized protein</fullName>
    </submittedName>
</protein>
<proteinExistence type="predicted"/>
<dbReference type="RefSeq" id="WP_210664988.1">
    <property type="nucleotide sequence ID" value="NZ_JAGFBV010000002.1"/>
</dbReference>
<dbReference type="Proteomes" id="UP000675047">
    <property type="component" value="Unassembled WGS sequence"/>
</dbReference>
<name>A0A940XC63_9FLAO</name>
<dbReference type="EMBL" id="JAGFBV010000002">
    <property type="protein sequence ID" value="MBP4136949.1"/>
    <property type="molecule type" value="Genomic_DNA"/>
</dbReference>
<reference evidence="1 2" key="1">
    <citation type="submission" date="2021-03" db="EMBL/GenBank/DDBJ databases">
        <title>Flavobacterium Flabelliformis Sp. Nov. And Flavobacterium Geliluteum Sp. Nov., Two Novel Multidrug Resistant Psychrophilic Species Isolated From Antarctica.</title>
        <authorList>
            <person name="Kralova S."/>
            <person name="Busse H.J."/>
            <person name="Bezdicek M."/>
            <person name="Nykrynova M."/>
            <person name="Kroupova E."/>
            <person name="Krsek D."/>
            <person name="Sedlacek I."/>
        </authorList>
    </citation>
    <scope>NUCLEOTIDE SEQUENCE [LARGE SCALE GENOMIC DNA]</scope>
    <source>
        <strain evidence="1 2">P7388</strain>
    </source>
</reference>
<accession>A0A940XC63</accession>
<sequence>MLVEIQPYNDNTPVGSIIRERYLSGEKDKIESVFGNSLPQYFKEPSNYDNFEIFKKKAIDVSKRNRENDTEVKFIFNFLEEHWNSGNRFVINMESTLYTCTSCQGYFVYLKELAKQEGKILEIKMIANKRAEDTGTLKKLIK</sequence>
<keyword evidence="2" id="KW-1185">Reference proteome</keyword>
<evidence type="ECO:0000313" key="1">
    <source>
        <dbReference type="EMBL" id="MBP4136949.1"/>
    </source>
</evidence>
<comment type="caution">
    <text evidence="1">The sequence shown here is derived from an EMBL/GenBank/DDBJ whole genome shotgun (WGS) entry which is preliminary data.</text>
</comment>
<organism evidence="1 2">
    <name type="scientific">Flavobacterium geliluteum</name>
    <dbReference type="NCBI Taxonomy" id="2816120"/>
    <lineage>
        <taxon>Bacteria</taxon>
        <taxon>Pseudomonadati</taxon>
        <taxon>Bacteroidota</taxon>
        <taxon>Flavobacteriia</taxon>
        <taxon>Flavobacteriales</taxon>
        <taxon>Flavobacteriaceae</taxon>
        <taxon>Flavobacterium</taxon>
    </lineage>
</organism>
<gene>
    <name evidence="1" type="ORF">J3495_02520</name>
</gene>
<dbReference type="AlphaFoldDB" id="A0A940XC63"/>
<evidence type="ECO:0000313" key="2">
    <source>
        <dbReference type="Proteomes" id="UP000675047"/>
    </source>
</evidence>